<feature type="domain" description="ABC3 transporter permease C-terminal" evidence="8">
    <location>
        <begin position="278"/>
        <end position="403"/>
    </location>
</feature>
<dbReference type="GO" id="GO:0044874">
    <property type="term" value="P:lipoprotein localization to outer membrane"/>
    <property type="evidence" value="ECO:0007669"/>
    <property type="project" value="TreeGrafter"/>
</dbReference>
<dbReference type="Proteomes" id="UP000290204">
    <property type="component" value="Unassembled WGS sequence"/>
</dbReference>
<proteinExistence type="inferred from homology"/>
<comment type="similarity">
    <text evidence="2">Belongs to the ABC-4 integral membrane protein family. LolC/E subfamily.</text>
</comment>
<keyword evidence="6 7" id="KW-0472">Membrane</keyword>
<keyword evidence="11" id="KW-1185">Reference proteome</keyword>
<feature type="transmembrane region" description="Helical" evidence="7">
    <location>
        <begin position="328"/>
        <end position="351"/>
    </location>
</feature>
<feature type="transmembrane region" description="Helical" evidence="7">
    <location>
        <begin position="371"/>
        <end position="398"/>
    </location>
</feature>
<dbReference type="InterPro" id="IPR003838">
    <property type="entry name" value="ABC3_permease_C"/>
</dbReference>
<dbReference type="InterPro" id="IPR025857">
    <property type="entry name" value="MacB_PCD"/>
</dbReference>
<evidence type="ECO:0000256" key="3">
    <source>
        <dbReference type="ARBA" id="ARBA00022475"/>
    </source>
</evidence>
<name>A0A4Q1CEU8_9BACT</name>
<dbReference type="OrthoDB" id="1522670at2"/>
<dbReference type="AlphaFoldDB" id="A0A4Q1CEU8"/>
<dbReference type="EMBL" id="SDHW01000007">
    <property type="protein sequence ID" value="RXK58097.1"/>
    <property type="molecule type" value="Genomic_DNA"/>
</dbReference>
<accession>A0A4Q1CEU8</accession>
<keyword evidence="4 7" id="KW-0812">Transmembrane</keyword>
<evidence type="ECO:0000256" key="7">
    <source>
        <dbReference type="SAM" id="Phobius"/>
    </source>
</evidence>
<keyword evidence="5 7" id="KW-1133">Transmembrane helix</keyword>
<feature type="transmembrane region" description="Helical" evidence="7">
    <location>
        <begin position="22"/>
        <end position="45"/>
    </location>
</feature>
<dbReference type="GO" id="GO:0098797">
    <property type="term" value="C:plasma membrane protein complex"/>
    <property type="evidence" value="ECO:0007669"/>
    <property type="project" value="TreeGrafter"/>
</dbReference>
<evidence type="ECO:0000313" key="10">
    <source>
        <dbReference type="EMBL" id="RXK58097.1"/>
    </source>
</evidence>
<sequence>MNIASFIARRLVFQKNQSFSRFIIRLSTAATAISVAVMILAFAFVEGFQYTVSSKVFSFWGHLRVQQQLSSTSGLAEELPVEKNDTVYRTIKANPNVALVDAFATKSAMLKTNETIEGVLLKGIEKDFSQERLLPFLIEGKWIAFDDSLQNNQVLISQYTSRQINAKVGDKVLIYFIDNNSTVPRVRPVTVSGIYKTGIEEYDKTFAIVDMNLIRRLNGWTATQIGGYEVTLKDYKKDYSTNNQLLDQLPVVWFSTPLREIYPNIFDWLALQSTNKQVILIIMCIVAVINLISCLIILVLERARMIGLLKATGATNGQVQVIFWNQGLIITLTGILLGVVLGLGICFLQQATGFIKLDESAYYVATAPIKVIWWQVLLIIAVTFFVSFIILFVPSLLVRKMSPVKALRFE</sequence>
<evidence type="ECO:0000256" key="6">
    <source>
        <dbReference type="ARBA" id="ARBA00023136"/>
    </source>
</evidence>
<feature type="transmembrane region" description="Helical" evidence="7">
    <location>
        <begin position="278"/>
        <end position="300"/>
    </location>
</feature>
<gene>
    <name evidence="10" type="ORF">ESA94_18980</name>
</gene>
<dbReference type="RefSeq" id="WP_129132526.1">
    <property type="nucleotide sequence ID" value="NZ_SDHW01000007.1"/>
</dbReference>
<dbReference type="Pfam" id="PF12704">
    <property type="entry name" value="MacB_PCD"/>
    <property type="match status" value="1"/>
</dbReference>
<comment type="subcellular location">
    <subcellularLocation>
        <location evidence="1">Cell membrane</location>
        <topology evidence="1">Multi-pass membrane protein</topology>
    </subcellularLocation>
</comment>
<organism evidence="10 11">
    <name type="scientific">Lacibacter luteus</name>
    <dbReference type="NCBI Taxonomy" id="2508719"/>
    <lineage>
        <taxon>Bacteria</taxon>
        <taxon>Pseudomonadati</taxon>
        <taxon>Bacteroidota</taxon>
        <taxon>Chitinophagia</taxon>
        <taxon>Chitinophagales</taxon>
        <taxon>Chitinophagaceae</taxon>
        <taxon>Lacibacter</taxon>
    </lineage>
</organism>
<feature type="domain" description="MacB-like periplasmic core" evidence="9">
    <location>
        <begin position="26"/>
        <end position="218"/>
    </location>
</feature>
<dbReference type="Pfam" id="PF02687">
    <property type="entry name" value="FtsX"/>
    <property type="match status" value="1"/>
</dbReference>
<evidence type="ECO:0000256" key="2">
    <source>
        <dbReference type="ARBA" id="ARBA00005236"/>
    </source>
</evidence>
<evidence type="ECO:0000256" key="4">
    <source>
        <dbReference type="ARBA" id="ARBA00022692"/>
    </source>
</evidence>
<evidence type="ECO:0000259" key="8">
    <source>
        <dbReference type="Pfam" id="PF02687"/>
    </source>
</evidence>
<evidence type="ECO:0000256" key="5">
    <source>
        <dbReference type="ARBA" id="ARBA00022989"/>
    </source>
</evidence>
<evidence type="ECO:0000256" key="1">
    <source>
        <dbReference type="ARBA" id="ARBA00004651"/>
    </source>
</evidence>
<dbReference type="PANTHER" id="PTHR30489">
    <property type="entry name" value="LIPOPROTEIN-RELEASING SYSTEM TRANSMEMBRANE PROTEIN LOLE"/>
    <property type="match status" value="1"/>
</dbReference>
<dbReference type="PANTHER" id="PTHR30489:SF0">
    <property type="entry name" value="LIPOPROTEIN-RELEASING SYSTEM TRANSMEMBRANE PROTEIN LOLE"/>
    <property type="match status" value="1"/>
</dbReference>
<evidence type="ECO:0000259" key="9">
    <source>
        <dbReference type="Pfam" id="PF12704"/>
    </source>
</evidence>
<dbReference type="InterPro" id="IPR051447">
    <property type="entry name" value="Lipoprotein-release_system"/>
</dbReference>
<evidence type="ECO:0000313" key="11">
    <source>
        <dbReference type="Proteomes" id="UP000290204"/>
    </source>
</evidence>
<comment type="caution">
    <text evidence="10">The sequence shown here is derived from an EMBL/GenBank/DDBJ whole genome shotgun (WGS) entry which is preliminary data.</text>
</comment>
<keyword evidence="3" id="KW-1003">Cell membrane</keyword>
<reference evidence="10 11" key="1">
    <citation type="submission" date="2019-01" db="EMBL/GenBank/DDBJ databases">
        <title>Lacibacter sp. strain TTM-7.</title>
        <authorList>
            <person name="Chen W.-M."/>
        </authorList>
    </citation>
    <scope>NUCLEOTIDE SEQUENCE [LARGE SCALE GENOMIC DNA]</scope>
    <source>
        <strain evidence="10 11">TTM-7</strain>
    </source>
</reference>
<protein>
    <submittedName>
        <fullName evidence="10">ABC transporter permease</fullName>
    </submittedName>
</protein>